<evidence type="ECO:0000313" key="2">
    <source>
        <dbReference type="EMBL" id="KAF1749331.1"/>
    </source>
</evidence>
<evidence type="ECO:0000313" key="3">
    <source>
        <dbReference type="Proteomes" id="UP000483820"/>
    </source>
</evidence>
<dbReference type="Proteomes" id="UP000483820">
    <property type="component" value="Chromosome X"/>
</dbReference>
<accession>A0A6A5G3N2</accession>
<gene>
    <name evidence="2" type="ORF">GCK72_025798</name>
</gene>
<sequence>MQAMQPMKDIPPRIFEIWDAPVDIETCGNLITHHKLQCSTCDEKFETEVQFAIHIDKCLQNAERDTHYQIHMHANRLLMFQHRVALFCGASHQDRFLQCGLCKENFENKETIRKHIRICARDNASYGAFIRKTRPLFSNMLSSYEQLGLLFQRYVMDDHIVDIRNRRRSVRLAKADSSPVGRHLFFDEISEHFIEQYRDYVFAICGLIDDAFIRYLKKKESESEAADVIYSLPKKRKRRADGESVDSDSEEDEDDDSEEEIEQPSTSSGRGRKRTTRR</sequence>
<evidence type="ECO:0000256" key="1">
    <source>
        <dbReference type="SAM" id="MobiDB-lite"/>
    </source>
</evidence>
<comment type="caution">
    <text evidence="2">The sequence shown here is derived from an EMBL/GenBank/DDBJ whole genome shotgun (WGS) entry which is preliminary data.</text>
</comment>
<dbReference type="RefSeq" id="XP_003105636.2">
    <property type="nucleotide sequence ID" value="XM_003105588.2"/>
</dbReference>
<organism evidence="2 3">
    <name type="scientific">Caenorhabditis remanei</name>
    <name type="common">Caenorhabditis vulgaris</name>
    <dbReference type="NCBI Taxonomy" id="31234"/>
    <lineage>
        <taxon>Eukaryota</taxon>
        <taxon>Metazoa</taxon>
        <taxon>Ecdysozoa</taxon>
        <taxon>Nematoda</taxon>
        <taxon>Chromadorea</taxon>
        <taxon>Rhabditida</taxon>
        <taxon>Rhabditina</taxon>
        <taxon>Rhabditomorpha</taxon>
        <taxon>Rhabditoidea</taxon>
        <taxon>Rhabditidae</taxon>
        <taxon>Peloderinae</taxon>
        <taxon>Caenorhabditis</taxon>
    </lineage>
</organism>
<protein>
    <recommendedName>
        <fullName evidence="4">C2H2-type domain-containing protein</fullName>
    </recommendedName>
</protein>
<dbReference type="KEGG" id="crq:GCK72_025798"/>
<dbReference type="CTD" id="9817411"/>
<dbReference type="AlphaFoldDB" id="A0A6A5G3N2"/>
<feature type="compositionally biased region" description="Acidic residues" evidence="1">
    <location>
        <begin position="243"/>
        <end position="262"/>
    </location>
</feature>
<reference evidence="2 3" key="1">
    <citation type="submission" date="2019-12" db="EMBL/GenBank/DDBJ databases">
        <title>Chromosome-level assembly of the Caenorhabditis remanei genome.</title>
        <authorList>
            <person name="Teterina A.A."/>
            <person name="Willis J.H."/>
            <person name="Phillips P.C."/>
        </authorList>
    </citation>
    <scope>NUCLEOTIDE SEQUENCE [LARGE SCALE GENOMIC DNA]</scope>
    <source>
        <strain evidence="2 3">PX506</strain>
        <tissue evidence="2">Whole organism</tissue>
    </source>
</reference>
<dbReference type="GeneID" id="9817411"/>
<evidence type="ECO:0008006" key="4">
    <source>
        <dbReference type="Google" id="ProtNLM"/>
    </source>
</evidence>
<proteinExistence type="predicted"/>
<dbReference type="EMBL" id="WUAV01000006">
    <property type="protein sequence ID" value="KAF1749331.1"/>
    <property type="molecule type" value="Genomic_DNA"/>
</dbReference>
<name>A0A6A5G3N2_CAERE</name>
<feature type="region of interest" description="Disordered" evidence="1">
    <location>
        <begin position="235"/>
        <end position="278"/>
    </location>
</feature>